<comment type="similarity">
    <text evidence="2">Belongs to the GSP F family.</text>
</comment>
<feature type="domain" description="Type II secretion system protein GspF" evidence="8">
    <location>
        <begin position="16"/>
        <end position="135"/>
    </location>
</feature>
<dbReference type="GO" id="GO:0005524">
    <property type="term" value="F:ATP binding"/>
    <property type="evidence" value="ECO:0007669"/>
    <property type="project" value="InterPro"/>
</dbReference>
<dbReference type="GO" id="GO:0005886">
    <property type="term" value="C:plasma membrane"/>
    <property type="evidence" value="ECO:0007669"/>
    <property type="project" value="UniProtKB-SubCell"/>
</dbReference>
<dbReference type="InterPro" id="IPR018076">
    <property type="entry name" value="T2SS_GspF_dom"/>
</dbReference>
<feature type="transmembrane region" description="Helical" evidence="7">
    <location>
        <begin position="109"/>
        <end position="135"/>
    </location>
</feature>
<dbReference type="Proteomes" id="UP000239388">
    <property type="component" value="Unassembled WGS sequence"/>
</dbReference>
<evidence type="ECO:0000313" key="10">
    <source>
        <dbReference type="Proteomes" id="UP000239388"/>
    </source>
</evidence>
<evidence type="ECO:0000256" key="7">
    <source>
        <dbReference type="SAM" id="Phobius"/>
    </source>
</evidence>
<feature type="domain" description="Type II secretion system protein GspF" evidence="8">
    <location>
        <begin position="217"/>
        <end position="330"/>
    </location>
</feature>
<feature type="transmembrane region" description="Helical" evidence="7">
    <location>
        <begin position="309"/>
        <end position="338"/>
    </location>
</feature>
<dbReference type="InterPro" id="IPR036640">
    <property type="entry name" value="ABC1_TM_sf"/>
</dbReference>
<evidence type="ECO:0000256" key="6">
    <source>
        <dbReference type="ARBA" id="ARBA00023136"/>
    </source>
</evidence>
<evidence type="ECO:0000313" key="9">
    <source>
        <dbReference type="EMBL" id="PQO38218.1"/>
    </source>
</evidence>
<dbReference type="SUPFAM" id="SSF90123">
    <property type="entry name" value="ABC transporter transmembrane region"/>
    <property type="match status" value="1"/>
</dbReference>
<evidence type="ECO:0000256" key="1">
    <source>
        <dbReference type="ARBA" id="ARBA00004651"/>
    </source>
</evidence>
<dbReference type="EMBL" id="PUIB01000011">
    <property type="protein sequence ID" value="PQO38218.1"/>
    <property type="molecule type" value="Genomic_DNA"/>
</dbReference>
<proteinExistence type="inferred from homology"/>
<gene>
    <name evidence="9" type="ORF">C5Y98_09105</name>
</gene>
<dbReference type="PANTHER" id="PTHR30012:SF0">
    <property type="entry name" value="TYPE II SECRETION SYSTEM PROTEIN F-RELATED"/>
    <property type="match status" value="1"/>
</dbReference>
<protein>
    <recommendedName>
        <fullName evidence="8">Type II secretion system protein GspF domain-containing protein</fullName>
    </recommendedName>
</protein>
<feature type="transmembrane region" description="Helical" evidence="7">
    <location>
        <begin position="163"/>
        <end position="181"/>
    </location>
</feature>
<keyword evidence="3" id="KW-1003">Cell membrane</keyword>
<dbReference type="AlphaFoldDB" id="A0A2S8G199"/>
<evidence type="ECO:0000256" key="3">
    <source>
        <dbReference type="ARBA" id="ARBA00022475"/>
    </source>
</evidence>
<dbReference type="RefSeq" id="WP_105353450.1">
    <property type="nucleotide sequence ID" value="NZ_PUIB01000011.1"/>
</dbReference>
<dbReference type="InterPro" id="IPR003004">
    <property type="entry name" value="GspF/PilC"/>
</dbReference>
<accession>A0A2S8G199</accession>
<comment type="caution">
    <text evidence="9">The sequence shown here is derived from an EMBL/GenBank/DDBJ whole genome shotgun (WGS) entry which is preliminary data.</text>
</comment>
<evidence type="ECO:0000256" key="5">
    <source>
        <dbReference type="ARBA" id="ARBA00022989"/>
    </source>
</evidence>
<dbReference type="PANTHER" id="PTHR30012">
    <property type="entry name" value="GENERAL SECRETION PATHWAY PROTEIN"/>
    <property type="match status" value="1"/>
</dbReference>
<keyword evidence="4 7" id="KW-0812">Transmembrane</keyword>
<keyword evidence="5 7" id="KW-1133">Transmembrane helix</keyword>
<dbReference type="InterPro" id="IPR042094">
    <property type="entry name" value="T2SS_GspF_sf"/>
</dbReference>
<evidence type="ECO:0000256" key="4">
    <source>
        <dbReference type="ARBA" id="ARBA00022692"/>
    </source>
</evidence>
<evidence type="ECO:0000259" key="8">
    <source>
        <dbReference type="Pfam" id="PF00482"/>
    </source>
</evidence>
<sequence length="348" mass="39252">MLFSPRISTSNLVQLCRRVGNQLRAGVDIRRVWQREAERASGAMKHVMESICEGIEEGHHMHEAINLTGDYFPKMFRQMIQLGDDTGHLDMIFLELADQYEHQLELRRAFLATILWPMIQLVMAILIVGFLIFVMGEISQMKGGEPIDPLGLGLVGRQGTIDYFLIIGTIVLGFWCVYLLWSRGRLGFLQLDRLVMSIPGIGPPIRTLCLARMAWALGLTVGGGMDIRSAMRLSLETTRSYYYQQFADQIDRELLRGDEVHEILRRTNVFPADFLDVVETGEISGTLSESMEKLSVLYFDKARSAMKTLAILGGVIVWMMIAGLIIAVIFKLFVSLYLAPINEALKGF</sequence>
<dbReference type="OrthoDB" id="211600at2"/>
<evidence type="ECO:0000256" key="2">
    <source>
        <dbReference type="ARBA" id="ARBA00005745"/>
    </source>
</evidence>
<reference evidence="9 10" key="1">
    <citation type="submission" date="2018-02" db="EMBL/GenBank/DDBJ databases">
        <title>Comparative genomes isolates from brazilian mangrove.</title>
        <authorList>
            <person name="Araujo J.E."/>
            <person name="Taketani R.G."/>
            <person name="Silva M.C.P."/>
            <person name="Loureco M.V."/>
            <person name="Andreote F.D."/>
        </authorList>
    </citation>
    <scope>NUCLEOTIDE SEQUENCE [LARGE SCALE GENOMIC DNA]</scope>
    <source>
        <strain evidence="9 10">NAP PRIS-MGV</strain>
    </source>
</reference>
<dbReference type="Pfam" id="PF00482">
    <property type="entry name" value="T2SSF"/>
    <property type="match status" value="2"/>
</dbReference>
<name>A0A2S8G199_9BACT</name>
<dbReference type="Gene3D" id="1.20.81.30">
    <property type="entry name" value="Type II secretion system (T2SS), domain F"/>
    <property type="match status" value="2"/>
</dbReference>
<comment type="subcellular location">
    <subcellularLocation>
        <location evidence="1">Cell membrane</location>
        <topology evidence="1">Multi-pass membrane protein</topology>
    </subcellularLocation>
</comment>
<organism evidence="9 10">
    <name type="scientific">Blastopirellula marina</name>
    <dbReference type="NCBI Taxonomy" id="124"/>
    <lineage>
        <taxon>Bacteria</taxon>
        <taxon>Pseudomonadati</taxon>
        <taxon>Planctomycetota</taxon>
        <taxon>Planctomycetia</taxon>
        <taxon>Pirellulales</taxon>
        <taxon>Pirellulaceae</taxon>
        <taxon>Blastopirellula</taxon>
    </lineage>
</organism>
<keyword evidence="6 7" id="KW-0472">Membrane</keyword>